<dbReference type="Proteomes" id="UP000014463">
    <property type="component" value="Unassembled WGS sequence"/>
</dbReference>
<organism evidence="1 2">
    <name type="scientific">Litchfieldella anticariensis (strain DSM 16096 / CECT 5854 / CIP 108499 / LMG 22089 / FP35)</name>
    <name type="common">Halomonas anticariensis</name>
    <dbReference type="NCBI Taxonomy" id="1121939"/>
    <lineage>
        <taxon>Bacteria</taxon>
        <taxon>Pseudomonadati</taxon>
        <taxon>Pseudomonadota</taxon>
        <taxon>Gammaproteobacteria</taxon>
        <taxon>Oceanospirillales</taxon>
        <taxon>Halomonadaceae</taxon>
        <taxon>Litchfieldella</taxon>
    </lineage>
</organism>
<gene>
    <name evidence="1" type="ORF">L861_22440</name>
</gene>
<dbReference type="eggNOG" id="COG1595">
    <property type="taxonomic scope" value="Bacteria"/>
</dbReference>
<dbReference type="RefSeq" id="WP_016415993.1">
    <property type="nucleotide sequence ID" value="NZ_KE332388.1"/>
</dbReference>
<name>S2LE82_LITA3</name>
<accession>S2LE82</accession>
<reference evidence="1 2" key="1">
    <citation type="journal article" date="2013" name="Genome Announc.">
        <title>Draft genome sequence of the moderately halophilic gammaproteobacterium Halomonas anticariensis FP35.</title>
        <authorList>
            <person name="Tahrioui A."/>
            <person name="Quesada E."/>
            <person name="Llamas I."/>
        </authorList>
    </citation>
    <scope>NUCLEOTIDE SEQUENCE [LARGE SCALE GENOMIC DNA]</scope>
    <source>
        <strain evidence="2">DSM 16096 / CECT 5854 / LMG 22089 / FP35</strain>
    </source>
</reference>
<dbReference type="AlphaFoldDB" id="S2LE82"/>
<comment type="caution">
    <text evidence="1">The sequence shown here is derived from an EMBL/GenBank/DDBJ whole genome shotgun (WGS) entry which is preliminary data.</text>
</comment>
<sequence>MPTLLEPLHGQTEVLGFLASRLSQYWADYQWREANINGGPGFVMHRQGTVTAVVTFGFDPSGQATDIFIVRNPDKLARLTL</sequence>
<protein>
    <recommendedName>
        <fullName evidence="3">SnoaL-like domain-containing protein</fullName>
    </recommendedName>
</protein>
<keyword evidence="2" id="KW-1185">Reference proteome</keyword>
<proteinExistence type="predicted"/>
<evidence type="ECO:0008006" key="3">
    <source>
        <dbReference type="Google" id="ProtNLM"/>
    </source>
</evidence>
<evidence type="ECO:0000313" key="1">
    <source>
        <dbReference type="EMBL" id="EPC03071.1"/>
    </source>
</evidence>
<dbReference type="PATRIC" id="fig|1121939.11.peg.1495"/>
<evidence type="ECO:0000313" key="2">
    <source>
        <dbReference type="Proteomes" id="UP000014463"/>
    </source>
</evidence>
<dbReference type="EMBL" id="ASTJ01000022">
    <property type="protein sequence ID" value="EPC03071.1"/>
    <property type="molecule type" value="Genomic_DNA"/>
</dbReference>
<dbReference type="STRING" id="1121939.L861_22440"/>